<evidence type="ECO:0000313" key="3">
    <source>
        <dbReference type="EMBL" id="WWV65571.1"/>
    </source>
</evidence>
<organism evidence="3 4">
    <name type="scientific">Parabacteroides absconsus</name>
    <dbReference type="NCBI Taxonomy" id="2951805"/>
    <lineage>
        <taxon>Bacteria</taxon>
        <taxon>Pseudomonadati</taxon>
        <taxon>Bacteroidota</taxon>
        <taxon>Bacteroidia</taxon>
        <taxon>Bacteroidales</taxon>
        <taxon>Tannerellaceae</taxon>
        <taxon>Parabacteroides</taxon>
    </lineage>
</organism>
<keyword evidence="1" id="KW-0479">Metal-binding</keyword>
<dbReference type="InterPro" id="IPR004360">
    <property type="entry name" value="Glyas_Fos-R_dOase_dom"/>
</dbReference>
<dbReference type="RefSeq" id="WP_251967807.1">
    <property type="nucleotide sequence ID" value="NZ_CP146284.1"/>
</dbReference>
<dbReference type="InterPro" id="IPR051785">
    <property type="entry name" value="MMCE/EMCE_epimerase"/>
</dbReference>
<accession>A0ABZ2IHQ9</accession>
<evidence type="ECO:0000256" key="1">
    <source>
        <dbReference type="ARBA" id="ARBA00022723"/>
    </source>
</evidence>
<gene>
    <name evidence="3" type="ORF">NEE14_011255</name>
</gene>
<dbReference type="Proteomes" id="UP001320603">
    <property type="component" value="Chromosome"/>
</dbReference>
<dbReference type="PANTHER" id="PTHR43048:SF3">
    <property type="entry name" value="METHYLMALONYL-COA EPIMERASE, MITOCHONDRIAL"/>
    <property type="match status" value="1"/>
</dbReference>
<dbReference type="SUPFAM" id="SSF54593">
    <property type="entry name" value="Glyoxalase/Bleomycin resistance protein/Dihydroxybiphenyl dioxygenase"/>
    <property type="match status" value="1"/>
</dbReference>
<protein>
    <submittedName>
        <fullName evidence="3">VOC family protein</fullName>
    </submittedName>
</protein>
<reference evidence="3 4" key="1">
    <citation type="submission" date="2024-02" db="EMBL/GenBank/DDBJ databases">
        <title>Whole genome sequencing of Parabacteroides sp. AD58.</title>
        <authorList>
            <person name="Chaplin A.V."/>
            <person name="Pikina A.P."/>
            <person name="Sokolova S.R."/>
            <person name="Korostin D.O."/>
            <person name="Efimov B.A."/>
        </authorList>
    </citation>
    <scope>NUCLEOTIDE SEQUENCE [LARGE SCALE GENOMIC DNA]</scope>
    <source>
        <strain evidence="3 4">AD58</strain>
    </source>
</reference>
<evidence type="ECO:0000313" key="4">
    <source>
        <dbReference type="Proteomes" id="UP001320603"/>
    </source>
</evidence>
<dbReference type="EMBL" id="CP146284">
    <property type="protein sequence ID" value="WWV65571.1"/>
    <property type="molecule type" value="Genomic_DNA"/>
</dbReference>
<dbReference type="Gene3D" id="3.10.180.10">
    <property type="entry name" value="2,3-Dihydroxybiphenyl 1,2-Dioxygenase, domain 1"/>
    <property type="match status" value="1"/>
</dbReference>
<proteinExistence type="predicted"/>
<dbReference type="InterPro" id="IPR037523">
    <property type="entry name" value="VOC_core"/>
</dbReference>
<feature type="domain" description="VOC" evidence="2">
    <location>
        <begin position="9"/>
        <end position="129"/>
    </location>
</feature>
<dbReference type="Pfam" id="PF00903">
    <property type="entry name" value="Glyoxalase"/>
    <property type="match status" value="1"/>
</dbReference>
<sequence length="131" mass="14936">MDITKYMTGIQHVGIPTNDLDKTIAFYQRLGFVVAHQTVNEKANEKVAFLQFGNLTIETYENHAATLRSGAIDHVAIDVKEVDKLYEEIKAGGFHILNDSVQYLPFWEKGVKFFTILGPNEERIEFCERLA</sequence>
<evidence type="ECO:0000259" key="2">
    <source>
        <dbReference type="PROSITE" id="PS51819"/>
    </source>
</evidence>
<name>A0ABZ2IHQ9_9BACT</name>
<dbReference type="PROSITE" id="PS51819">
    <property type="entry name" value="VOC"/>
    <property type="match status" value="1"/>
</dbReference>
<keyword evidence="4" id="KW-1185">Reference proteome</keyword>
<dbReference type="InterPro" id="IPR029068">
    <property type="entry name" value="Glyas_Bleomycin-R_OHBP_Dase"/>
</dbReference>
<dbReference type="PANTHER" id="PTHR43048">
    <property type="entry name" value="METHYLMALONYL-COA EPIMERASE"/>
    <property type="match status" value="1"/>
</dbReference>